<dbReference type="PROSITE" id="PS00141">
    <property type="entry name" value="ASP_PROTEASE"/>
    <property type="match status" value="1"/>
</dbReference>
<dbReference type="InterPro" id="IPR001969">
    <property type="entry name" value="Aspartic_peptidase_AS"/>
</dbReference>
<evidence type="ECO:0000313" key="5">
    <source>
        <dbReference type="Proteomes" id="UP000765509"/>
    </source>
</evidence>
<keyword evidence="1" id="KW-0064">Aspartyl protease</keyword>
<accession>A0A9Q3GWJ0</accession>
<sequence length="272" mass="30990">MEEMKFLSETEKRYLISLKSIDTEEQELPQEKIILIDKINFSFPLGMMEILIGKKEYTVKALVDTGAELNIIPENESMKAGLAMRTLDMKLRGRGGHNTAIVGLAENTPIILPSGDERKIHFFVARGTVHTVVRRHLLADNGIRLDHSQDQGEILSYKEPDGRRFCIPICSPEAKGWHLHPPNGMELCYSTQIEEWRINHISNIRRLKELPQESSRTNKAQVSIKPNPEIPIKHYKAESTSNDLKIIKINNINLNHPQKSENTYSSNMEASI</sequence>
<evidence type="ECO:0000256" key="1">
    <source>
        <dbReference type="ARBA" id="ARBA00022750"/>
    </source>
</evidence>
<organism evidence="4 5">
    <name type="scientific">Austropuccinia psidii MF-1</name>
    <dbReference type="NCBI Taxonomy" id="1389203"/>
    <lineage>
        <taxon>Eukaryota</taxon>
        <taxon>Fungi</taxon>
        <taxon>Dikarya</taxon>
        <taxon>Basidiomycota</taxon>
        <taxon>Pucciniomycotina</taxon>
        <taxon>Pucciniomycetes</taxon>
        <taxon>Pucciniales</taxon>
        <taxon>Sphaerophragmiaceae</taxon>
        <taxon>Austropuccinia</taxon>
    </lineage>
</organism>
<keyword evidence="5" id="KW-1185">Reference proteome</keyword>
<dbReference type="GO" id="GO:0004190">
    <property type="term" value="F:aspartic-type endopeptidase activity"/>
    <property type="evidence" value="ECO:0007669"/>
    <property type="project" value="UniProtKB-KW"/>
</dbReference>
<evidence type="ECO:0000256" key="2">
    <source>
        <dbReference type="ARBA" id="ARBA00022801"/>
    </source>
</evidence>
<dbReference type="InterPro" id="IPR021109">
    <property type="entry name" value="Peptidase_aspartic_dom_sf"/>
</dbReference>
<keyword evidence="2" id="KW-0378">Hydrolase</keyword>
<comment type="caution">
    <text evidence="4">The sequence shown here is derived from an EMBL/GenBank/DDBJ whole genome shotgun (WGS) entry which is preliminary data.</text>
</comment>
<reference evidence="4" key="1">
    <citation type="submission" date="2021-03" db="EMBL/GenBank/DDBJ databases">
        <title>Draft genome sequence of rust myrtle Austropuccinia psidii MF-1, a brazilian biotype.</title>
        <authorList>
            <person name="Quecine M.C."/>
            <person name="Pachon D.M.R."/>
            <person name="Bonatelli M.L."/>
            <person name="Correr F.H."/>
            <person name="Franceschini L.M."/>
            <person name="Leite T.F."/>
            <person name="Margarido G.R.A."/>
            <person name="Almeida C.A."/>
            <person name="Ferrarezi J.A."/>
            <person name="Labate C.A."/>
        </authorList>
    </citation>
    <scope>NUCLEOTIDE SEQUENCE</scope>
    <source>
        <strain evidence="4">MF-1</strain>
    </source>
</reference>
<feature type="domain" description="Peptidase A2" evidence="3">
    <location>
        <begin position="59"/>
        <end position="96"/>
    </location>
</feature>
<dbReference type="Gene3D" id="2.40.70.10">
    <property type="entry name" value="Acid Proteases"/>
    <property type="match status" value="1"/>
</dbReference>
<gene>
    <name evidence="4" type="ORF">O181_021767</name>
</gene>
<evidence type="ECO:0000259" key="3">
    <source>
        <dbReference type="PROSITE" id="PS50175"/>
    </source>
</evidence>
<dbReference type="OrthoDB" id="5535068at2759"/>
<proteinExistence type="predicted"/>
<dbReference type="AlphaFoldDB" id="A0A9Q3GWJ0"/>
<dbReference type="SUPFAM" id="SSF50630">
    <property type="entry name" value="Acid proteases"/>
    <property type="match status" value="1"/>
</dbReference>
<evidence type="ECO:0000313" key="4">
    <source>
        <dbReference type="EMBL" id="MBW0482052.1"/>
    </source>
</evidence>
<dbReference type="EMBL" id="AVOT02006632">
    <property type="protein sequence ID" value="MBW0482052.1"/>
    <property type="molecule type" value="Genomic_DNA"/>
</dbReference>
<dbReference type="InterPro" id="IPR001995">
    <property type="entry name" value="Peptidase_A2_cat"/>
</dbReference>
<dbReference type="Proteomes" id="UP000765509">
    <property type="component" value="Unassembled WGS sequence"/>
</dbReference>
<dbReference type="GO" id="GO:0006508">
    <property type="term" value="P:proteolysis"/>
    <property type="evidence" value="ECO:0007669"/>
    <property type="project" value="InterPro"/>
</dbReference>
<dbReference type="CDD" id="cd00303">
    <property type="entry name" value="retropepsin_like"/>
    <property type="match status" value="1"/>
</dbReference>
<name>A0A9Q3GWJ0_9BASI</name>
<keyword evidence="1" id="KW-0645">Protease</keyword>
<dbReference type="PROSITE" id="PS50175">
    <property type="entry name" value="ASP_PROT_RETROV"/>
    <property type="match status" value="1"/>
</dbReference>
<protein>
    <recommendedName>
        <fullName evidence="3">Peptidase A2 domain-containing protein</fullName>
    </recommendedName>
</protein>